<dbReference type="InterPro" id="IPR031309">
    <property type="entry name" value="Ribosomal_uL5_C"/>
</dbReference>
<evidence type="ECO:0000256" key="6">
    <source>
        <dbReference type="RuleBase" id="RU003930"/>
    </source>
</evidence>
<dbReference type="InterPro" id="IPR022803">
    <property type="entry name" value="Ribosomal_uL5_dom_sf"/>
</dbReference>
<dbReference type="Pfam" id="PF00281">
    <property type="entry name" value="Ribosomal_L5"/>
    <property type="match status" value="1"/>
</dbReference>
<dbReference type="PIRSF" id="PIRSF002161">
    <property type="entry name" value="Ribosomal_L5"/>
    <property type="match status" value="1"/>
</dbReference>
<protein>
    <recommendedName>
        <fullName evidence="4 5">Large ribosomal subunit protein uL5</fullName>
    </recommendedName>
</protein>
<dbReference type="Gene3D" id="3.30.1440.10">
    <property type="match status" value="1"/>
</dbReference>
<reference evidence="10 11" key="1">
    <citation type="journal article" date="2013" name="PLoS ONE">
        <title>Genomic analysis of Melioribacter roseus, facultatively anaerobic organotrophic bacterium representing a novel deep lineage within Bacteriodetes/Chlorobi group.</title>
        <authorList>
            <person name="Kadnikov V.V."/>
            <person name="Mardanov A.V."/>
            <person name="Podosokorskaya O.A."/>
            <person name="Gavrilov S.N."/>
            <person name="Kublanov I.V."/>
            <person name="Beletsky A.V."/>
            <person name="Bonch-Osmolovskaya E.A."/>
            <person name="Ravin N.V."/>
        </authorList>
    </citation>
    <scope>NUCLEOTIDE SEQUENCE [LARGE SCALE GENOMIC DNA]</scope>
    <source>
        <strain evidence="11">JCM 17771 / P3M-2</strain>
    </source>
</reference>
<dbReference type="Proteomes" id="UP000009011">
    <property type="component" value="Chromosome"/>
</dbReference>
<evidence type="ECO:0000256" key="1">
    <source>
        <dbReference type="ARBA" id="ARBA00008553"/>
    </source>
</evidence>
<accession>I6ZWL5</accession>
<keyword evidence="3 5" id="KW-0687">Ribonucleoprotein</keyword>
<dbReference type="GO" id="GO:0000049">
    <property type="term" value="F:tRNA binding"/>
    <property type="evidence" value="ECO:0007669"/>
    <property type="project" value="UniProtKB-UniRule"/>
</dbReference>
<evidence type="ECO:0000256" key="5">
    <source>
        <dbReference type="HAMAP-Rule" id="MF_01333"/>
    </source>
</evidence>
<dbReference type="AlphaFoldDB" id="I6ZWL5"/>
<keyword evidence="2 5" id="KW-0689">Ribosomal protein</keyword>
<dbReference type="KEGG" id="mro:MROS_0204"/>
<evidence type="ECO:0000259" key="9">
    <source>
        <dbReference type="Pfam" id="PF00673"/>
    </source>
</evidence>
<dbReference type="HOGENOM" id="CLU_061015_2_1_10"/>
<feature type="region of interest" description="Disordered" evidence="7">
    <location>
        <begin position="1"/>
        <end position="24"/>
    </location>
</feature>
<dbReference type="PANTHER" id="PTHR11994">
    <property type="entry name" value="60S RIBOSOMAL PROTEIN L11-RELATED"/>
    <property type="match status" value="1"/>
</dbReference>
<feature type="domain" description="Large ribosomal subunit protein uL5 C-terminal" evidence="9">
    <location>
        <begin position="115"/>
        <end position="208"/>
    </location>
</feature>
<dbReference type="InterPro" id="IPR020930">
    <property type="entry name" value="Ribosomal_uL5_bac-type"/>
</dbReference>
<evidence type="ECO:0000256" key="7">
    <source>
        <dbReference type="SAM" id="MobiDB-lite"/>
    </source>
</evidence>
<evidence type="ECO:0000259" key="8">
    <source>
        <dbReference type="Pfam" id="PF00281"/>
    </source>
</evidence>
<dbReference type="FunFam" id="3.30.1440.10:FF:000001">
    <property type="entry name" value="50S ribosomal protein L5"/>
    <property type="match status" value="1"/>
</dbReference>
<evidence type="ECO:0000313" key="11">
    <source>
        <dbReference type="Proteomes" id="UP000009011"/>
    </source>
</evidence>
<comment type="subunit">
    <text evidence="5">Part of the 50S ribosomal subunit; part of the 5S rRNA/L5/L18/L25 subcomplex. Contacts the 5S rRNA and the P site tRNA. Forms a bridge to the 30S subunit in the 70S ribosome.</text>
</comment>
<dbReference type="PATRIC" id="fig|1191523.3.peg.210"/>
<keyword evidence="5" id="KW-0820">tRNA-binding</keyword>
<dbReference type="STRING" id="1191523.MROS_0204"/>
<feature type="compositionally biased region" description="Basic and acidic residues" evidence="7">
    <location>
        <begin position="1"/>
        <end position="13"/>
    </location>
</feature>
<dbReference type="OrthoDB" id="9806626at2"/>
<keyword evidence="11" id="KW-1185">Reference proteome</keyword>
<sequence length="214" mass="24381">MAKQKTEKQEKAAKKTAKAGVEKETVVEEKIPARLKEKYNKEIAPKLMEQFGYKNFMQVPRLAKIVVNMGVGQAVQDPKILDEAVKDLETITGQKASIRTAKKSISNFKLREGMKIGAKVTLRREMMYEFLDRLITIALPRVRDFRGISDKSFDGRGNYTLGIKEQIIFPEINIDKVNRVLGMDITFVTTAKTDKEAYELLSAFGMPFRKKENN</sequence>
<dbReference type="eggNOG" id="COG0094">
    <property type="taxonomic scope" value="Bacteria"/>
</dbReference>
<dbReference type="GO" id="GO:0003735">
    <property type="term" value="F:structural constituent of ribosome"/>
    <property type="evidence" value="ECO:0007669"/>
    <property type="project" value="InterPro"/>
</dbReference>
<comment type="similarity">
    <text evidence="1 5 6">Belongs to the universal ribosomal protein uL5 family.</text>
</comment>
<dbReference type="GO" id="GO:1990904">
    <property type="term" value="C:ribonucleoprotein complex"/>
    <property type="evidence" value="ECO:0007669"/>
    <property type="project" value="UniProtKB-KW"/>
</dbReference>
<keyword evidence="5" id="KW-0694">RNA-binding</keyword>
<dbReference type="NCBIfam" id="NF000585">
    <property type="entry name" value="PRK00010.1"/>
    <property type="match status" value="1"/>
</dbReference>
<dbReference type="SUPFAM" id="SSF55282">
    <property type="entry name" value="RL5-like"/>
    <property type="match status" value="1"/>
</dbReference>
<organism evidence="10 11">
    <name type="scientific">Melioribacter roseus (strain DSM 23840 / JCM 17771 / VKM B-2668 / P3M-2)</name>
    <dbReference type="NCBI Taxonomy" id="1191523"/>
    <lineage>
        <taxon>Bacteria</taxon>
        <taxon>Pseudomonadati</taxon>
        <taxon>Ignavibacteriota</taxon>
        <taxon>Ignavibacteria</taxon>
        <taxon>Ignavibacteriales</taxon>
        <taxon>Melioribacteraceae</taxon>
        <taxon>Melioribacter</taxon>
    </lineage>
</organism>
<comment type="function">
    <text evidence="5">This is 1 of the proteins that bind and probably mediate the attachment of the 5S RNA into the large ribosomal subunit, where it forms part of the central protuberance. In the 70S ribosome it contacts protein S13 of the 30S subunit (bridge B1b), connecting the 2 subunits; this bridge is implicated in subunit movement. Contacts the P site tRNA; the 5S rRNA and some of its associated proteins might help stabilize positioning of ribosome-bound tRNAs.</text>
</comment>
<dbReference type="GO" id="GO:0006412">
    <property type="term" value="P:translation"/>
    <property type="evidence" value="ECO:0007669"/>
    <property type="project" value="UniProtKB-UniRule"/>
</dbReference>
<evidence type="ECO:0000256" key="2">
    <source>
        <dbReference type="ARBA" id="ARBA00022980"/>
    </source>
</evidence>
<dbReference type="EMBL" id="CP003557">
    <property type="protein sequence ID" value="AFN73448.1"/>
    <property type="molecule type" value="Genomic_DNA"/>
</dbReference>
<dbReference type="RefSeq" id="WP_014854885.1">
    <property type="nucleotide sequence ID" value="NC_018178.1"/>
</dbReference>
<evidence type="ECO:0000256" key="3">
    <source>
        <dbReference type="ARBA" id="ARBA00023274"/>
    </source>
</evidence>
<dbReference type="GO" id="GO:0005840">
    <property type="term" value="C:ribosome"/>
    <property type="evidence" value="ECO:0007669"/>
    <property type="project" value="UniProtKB-KW"/>
</dbReference>
<dbReference type="Pfam" id="PF00673">
    <property type="entry name" value="Ribosomal_L5_C"/>
    <property type="match status" value="1"/>
</dbReference>
<feature type="domain" description="Large ribosomal subunit protein uL5 N-terminal" evidence="8">
    <location>
        <begin position="55"/>
        <end position="111"/>
    </location>
</feature>
<dbReference type="InterPro" id="IPR002132">
    <property type="entry name" value="Ribosomal_uL5"/>
</dbReference>
<gene>
    <name evidence="5" type="primary">rplE</name>
    <name evidence="10" type="ordered locus">MROS_0204</name>
</gene>
<name>I6ZWL5_MELRP</name>
<keyword evidence="5" id="KW-0699">rRNA-binding</keyword>
<evidence type="ECO:0000256" key="4">
    <source>
        <dbReference type="ARBA" id="ARBA00035245"/>
    </source>
</evidence>
<dbReference type="InterPro" id="IPR031310">
    <property type="entry name" value="Ribosomal_uL5_N"/>
</dbReference>
<dbReference type="HAMAP" id="MF_01333_B">
    <property type="entry name" value="Ribosomal_uL5_B"/>
    <property type="match status" value="1"/>
</dbReference>
<dbReference type="GO" id="GO:0019843">
    <property type="term" value="F:rRNA binding"/>
    <property type="evidence" value="ECO:0007669"/>
    <property type="project" value="UniProtKB-UniRule"/>
</dbReference>
<proteinExistence type="inferred from homology"/>
<evidence type="ECO:0000313" key="10">
    <source>
        <dbReference type="EMBL" id="AFN73448.1"/>
    </source>
</evidence>